<evidence type="ECO:0000256" key="1">
    <source>
        <dbReference type="SAM" id="Phobius"/>
    </source>
</evidence>
<keyword evidence="1" id="KW-1133">Transmembrane helix</keyword>
<dbReference type="RefSeq" id="WP_117114337.1">
    <property type="nucleotide sequence ID" value="NZ_CP090058.1"/>
</dbReference>
<keyword evidence="1" id="KW-0472">Membrane</keyword>
<feature type="transmembrane region" description="Helical" evidence="1">
    <location>
        <begin position="12"/>
        <end position="39"/>
    </location>
</feature>
<comment type="caution">
    <text evidence="2">The sequence shown here is derived from an EMBL/GenBank/DDBJ whole genome shotgun (WGS) entry which is preliminary data.</text>
</comment>
<dbReference type="AlphaFoldDB" id="A0A823IYP4"/>
<dbReference type="EMBL" id="AABEKN010000008">
    <property type="protein sequence ID" value="EAG9355043.1"/>
    <property type="molecule type" value="Genomic_DNA"/>
</dbReference>
<proteinExistence type="predicted"/>
<reference evidence="2 3" key="1">
    <citation type="submission" date="2019-04" db="EMBL/GenBank/DDBJ databases">
        <authorList>
            <consortium name="GenomeTrakr network: Whole genome sequencing for foodborne pathogen traceback"/>
        </authorList>
    </citation>
    <scope>NUCLEOTIDE SEQUENCE [LARGE SCALE GENOMIC DNA]</scope>
    <source>
        <strain evidence="2 3">CFSAN072502</strain>
    </source>
</reference>
<evidence type="ECO:0000313" key="2">
    <source>
        <dbReference type="EMBL" id="EAG9355043.1"/>
    </source>
</evidence>
<accession>A0A823IYP4</accession>
<dbReference type="Proteomes" id="UP000524387">
    <property type="component" value="Unassembled WGS sequence"/>
</dbReference>
<name>A0A823IYP4_LISMN</name>
<evidence type="ECO:0000313" key="3">
    <source>
        <dbReference type="Proteomes" id="UP000524387"/>
    </source>
</evidence>
<sequence length="124" mass="14312">MFIKSDDVVAKLLNIRIALAIMGMAALTVMLFSILFGLFNPSDKEVSTSTENYIEIQLGKEYQLKSWEYEYITPDDVEISYIGVNEKNGKRIEVIEKRIPFSEVKEVISKDKTKRRLESKIEDN</sequence>
<protein>
    <submittedName>
        <fullName evidence="2">Uncharacterized protein</fullName>
    </submittedName>
</protein>
<gene>
    <name evidence="2" type="ORF">CW895_14715</name>
</gene>
<organism evidence="2 3">
    <name type="scientific">Listeria monocytogenes</name>
    <dbReference type="NCBI Taxonomy" id="1639"/>
    <lineage>
        <taxon>Bacteria</taxon>
        <taxon>Bacillati</taxon>
        <taxon>Bacillota</taxon>
        <taxon>Bacilli</taxon>
        <taxon>Bacillales</taxon>
        <taxon>Listeriaceae</taxon>
        <taxon>Listeria</taxon>
    </lineage>
</organism>
<keyword evidence="1" id="KW-0812">Transmembrane</keyword>